<accession>A0AAE2VVI4</accession>
<keyword evidence="2 5" id="KW-0812">Transmembrane</keyword>
<dbReference type="Pfam" id="PF05090">
    <property type="entry name" value="HTTM"/>
    <property type="match status" value="1"/>
</dbReference>
<dbReference type="Proteomes" id="UP000732193">
    <property type="component" value="Unassembled WGS sequence"/>
</dbReference>
<evidence type="ECO:0000256" key="5">
    <source>
        <dbReference type="SAM" id="Phobius"/>
    </source>
</evidence>
<keyword evidence="8" id="KW-1185">Reference proteome</keyword>
<evidence type="ECO:0000313" key="8">
    <source>
        <dbReference type="Proteomes" id="UP000732193"/>
    </source>
</evidence>
<protein>
    <submittedName>
        <fullName evidence="7">HTTM domain-containing protein</fullName>
    </submittedName>
</protein>
<dbReference type="RefSeq" id="WP_203241209.1">
    <property type="nucleotide sequence ID" value="NZ_JAFBRH010000001.1"/>
</dbReference>
<dbReference type="EMBL" id="JAFBRM010000001">
    <property type="protein sequence ID" value="MBM1712547.1"/>
    <property type="molecule type" value="Genomic_DNA"/>
</dbReference>
<evidence type="ECO:0000313" key="7">
    <source>
        <dbReference type="EMBL" id="MBM1712547.1"/>
    </source>
</evidence>
<keyword evidence="3 5" id="KW-1133">Transmembrane helix</keyword>
<keyword evidence="4 5" id="KW-0472">Membrane</keyword>
<name>A0AAE2VVI4_9RHOB</name>
<feature type="transmembrane region" description="Helical" evidence="5">
    <location>
        <begin position="107"/>
        <end position="126"/>
    </location>
</feature>
<comment type="caution">
    <text evidence="7">The sequence shown here is derived from an EMBL/GenBank/DDBJ whole genome shotgun (WGS) entry which is preliminary data.</text>
</comment>
<dbReference type="SMART" id="SM00752">
    <property type="entry name" value="HTTM"/>
    <property type="match status" value="1"/>
</dbReference>
<feature type="domain" description="HTTM-like" evidence="6">
    <location>
        <begin position="5"/>
        <end position="223"/>
    </location>
</feature>
<sequence length="229" mass="25471">MSFDAALRVTEILLALAFLQQCCEHILGSAAARGLFMLRAGLSLLLLFGLYSPWVLLALSLHSIFVLHRFDGPYNGGSDRMGLLILYCLCLARLLPEGLAREAAFGYLGVQVVLSYFISGWVKIVNPDWRSGRALRDVFGFSAYPVSENLRGFAMRPWLLWVMAWAVMGFEVVFPLALLHPASLVAALGVAALFHLANACLFGLNRFLWFWIASYPSILWVQGRLMQGI</sequence>
<evidence type="ECO:0000256" key="3">
    <source>
        <dbReference type="ARBA" id="ARBA00022989"/>
    </source>
</evidence>
<comment type="subcellular location">
    <subcellularLocation>
        <location evidence="1">Endomembrane system</location>
        <topology evidence="1">Multi-pass membrane protein</topology>
    </subcellularLocation>
</comment>
<evidence type="ECO:0000256" key="2">
    <source>
        <dbReference type="ARBA" id="ARBA00022692"/>
    </source>
</evidence>
<proteinExistence type="predicted"/>
<organism evidence="7 8">
    <name type="scientific">Sulfitobacter geojensis</name>
    <dbReference type="NCBI Taxonomy" id="1342299"/>
    <lineage>
        <taxon>Bacteria</taxon>
        <taxon>Pseudomonadati</taxon>
        <taxon>Pseudomonadota</taxon>
        <taxon>Alphaproteobacteria</taxon>
        <taxon>Rhodobacterales</taxon>
        <taxon>Roseobacteraceae</taxon>
        <taxon>Sulfitobacter</taxon>
    </lineage>
</organism>
<gene>
    <name evidence="7" type="ORF">JQV55_03125</name>
</gene>
<dbReference type="AlphaFoldDB" id="A0AAE2VVI4"/>
<dbReference type="InterPro" id="IPR053934">
    <property type="entry name" value="HTTM_dom"/>
</dbReference>
<evidence type="ECO:0000259" key="6">
    <source>
        <dbReference type="SMART" id="SM00752"/>
    </source>
</evidence>
<reference evidence="7 8" key="1">
    <citation type="submission" date="2021-01" db="EMBL/GenBank/DDBJ databases">
        <title>Diatom-associated Roseobacters Show Island Model of Population Structure.</title>
        <authorList>
            <person name="Qu L."/>
            <person name="Feng X."/>
            <person name="Chen Y."/>
            <person name="Li L."/>
            <person name="Wang X."/>
            <person name="Hu Z."/>
            <person name="Wang H."/>
            <person name="Luo H."/>
        </authorList>
    </citation>
    <scope>NUCLEOTIDE SEQUENCE [LARGE SCALE GENOMIC DNA]</scope>
    <source>
        <strain evidence="7 8">TR60-84</strain>
    </source>
</reference>
<evidence type="ECO:0000256" key="4">
    <source>
        <dbReference type="ARBA" id="ARBA00023136"/>
    </source>
</evidence>
<feature type="transmembrane region" description="Helical" evidence="5">
    <location>
        <begin position="42"/>
        <end position="67"/>
    </location>
</feature>
<feature type="transmembrane region" description="Helical" evidence="5">
    <location>
        <begin position="184"/>
        <end position="204"/>
    </location>
</feature>
<feature type="transmembrane region" description="Helical" evidence="5">
    <location>
        <begin position="158"/>
        <end position="178"/>
    </location>
</feature>
<dbReference type="GO" id="GO:0012505">
    <property type="term" value="C:endomembrane system"/>
    <property type="evidence" value="ECO:0007669"/>
    <property type="project" value="UniProtKB-SubCell"/>
</dbReference>
<evidence type="ECO:0000256" key="1">
    <source>
        <dbReference type="ARBA" id="ARBA00004127"/>
    </source>
</evidence>
<dbReference type="InterPro" id="IPR011020">
    <property type="entry name" value="HTTM-like"/>
</dbReference>